<name>A0A2B6JBW7_9BACI</name>
<reference evidence="1 2" key="1">
    <citation type="submission" date="2017-09" db="EMBL/GenBank/DDBJ databases">
        <title>Large-scale bioinformatics analysis of Bacillus genomes uncovers conserved roles of natural products in bacterial physiology.</title>
        <authorList>
            <consortium name="Agbiome Team Llc"/>
            <person name="Bleich R.M."/>
            <person name="Grubbs K.J."/>
            <person name="Santa Maria K.C."/>
            <person name="Allen S.E."/>
            <person name="Farag S."/>
            <person name="Shank E.A."/>
            <person name="Bowers A."/>
        </authorList>
    </citation>
    <scope>NUCLEOTIDE SEQUENCE [LARGE SCALE GENOMIC DNA]</scope>
    <source>
        <strain evidence="1 2">AFS009893</strain>
    </source>
</reference>
<proteinExistence type="predicted"/>
<evidence type="ECO:0000313" key="1">
    <source>
        <dbReference type="EMBL" id="PEM58437.1"/>
    </source>
</evidence>
<evidence type="ECO:0000313" key="2">
    <source>
        <dbReference type="Proteomes" id="UP000219775"/>
    </source>
</evidence>
<comment type="caution">
    <text evidence="1">The sequence shown here is derived from an EMBL/GenBank/DDBJ whole genome shotgun (WGS) entry which is preliminary data.</text>
</comment>
<protein>
    <submittedName>
        <fullName evidence="1">Uncharacterized protein</fullName>
    </submittedName>
</protein>
<accession>A0A2B6JBW7</accession>
<sequence length="250" mass="28897">MYEKGCNGEPTVIIIEGDRMSKNNIESSDYIDEEITNQYMNVFKEMVSLYQERYKRLPTIQEIEKILTNSFQFQQFIDFKKETGLEISDVKIKTKKAKKTQSFKLGDVIAIPLNRGELYGYGMILTGGPKKSDADTYIKFFDMFTPKIMNVIEFKRMISDELFILNCAFGSITSGEWRIIGGLPYKPQGFKIPNFLQELYPGEYYVVFEGDISQRRIATKEEITKLSPFGIMGNAAIEEMLYSHYLKKSN</sequence>
<gene>
    <name evidence="1" type="ORF">CN613_28825</name>
</gene>
<dbReference type="EMBL" id="NUDP01000269">
    <property type="protein sequence ID" value="PEM58437.1"/>
    <property type="molecule type" value="Genomic_DNA"/>
</dbReference>
<dbReference type="AlphaFoldDB" id="A0A2B6JBW7"/>
<organism evidence="1 2">
    <name type="scientific">Bacillus pseudomycoides</name>
    <dbReference type="NCBI Taxonomy" id="64104"/>
    <lineage>
        <taxon>Bacteria</taxon>
        <taxon>Bacillati</taxon>
        <taxon>Bacillota</taxon>
        <taxon>Bacilli</taxon>
        <taxon>Bacillales</taxon>
        <taxon>Bacillaceae</taxon>
        <taxon>Bacillus</taxon>
        <taxon>Bacillus cereus group</taxon>
    </lineage>
</organism>
<dbReference type="Proteomes" id="UP000219775">
    <property type="component" value="Unassembled WGS sequence"/>
</dbReference>